<dbReference type="PANTHER" id="PTHR11927:SF9">
    <property type="entry name" value="L-FUCOSYLTRANSFERASE"/>
    <property type="match status" value="1"/>
</dbReference>
<proteinExistence type="predicted"/>
<keyword evidence="4" id="KW-1185">Reference proteome</keyword>
<organism evidence="3 4">
    <name type="scientific">Vagococcus humatus</name>
    <dbReference type="NCBI Taxonomy" id="1889241"/>
    <lineage>
        <taxon>Bacteria</taxon>
        <taxon>Bacillati</taxon>
        <taxon>Bacillota</taxon>
        <taxon>Bacilli</taxon>
        <taxon>Lactobacillales</taxon>
        <taxon>Enterococcaceae</taxon>
        <taxon>Vagococcus</taxon>
    </lineage>
</organism>
<protein>
    <recommendedName>
        <fullName evidence="5">Alpha-1,2-fucosyltransferase</fullName>
    </recommendedName>
</protein>
<dbReference type="AlphaFoldDB" id="A0A3R9YKN1"/>
<comment type="caution">
    <text evidence="3">The sequence shown here is derived from an EMBL/GenBank/DDBJ whole genome shotgun (WGS) entry which is preliminary data.</text>
</comment>
<dbReference type="GO" id="GO:0016020">
    <property type="term" value="C:membrane"/>
    <property type="evidence" value="ECO:0007669"/>
    <property type="project" value="InterPro"/>
</dbReference>
<accession>A0A3R9YKN1</accession>
<dbReference type="GO" id="GO:0005975">
    <property type="term" value="P:carbohydrate metabolic process"/>
    <property type="evidence" value="ECO:0007669"/>
    <property type="project" value="InterPro"/>
</dbReference>
<evidence type="ECO:0000313" key="3">
    <source>
        <dbReference type="EMBL" id="RST89908.1"/>
    </source>
</evidence>
<evidence type="ECO:0000313" key="4">
    <source>
        <dbReference type="Proteomes" id="UP000277864"/>
    </source>
</evidence>
<evidence type="ECO:0000256" key="1">
    <source>
        <dbReference type="ARBA" id="ARBA00022676"/>
    </source>
</evidence>
<dbReference type="OrthoDB" id="9794601at2"/>
<sequence length="312" mass="36894">MIILRSIGGLGNQMFQYAFARAIQLESEDKDLYIDTSSYKKYKVREYDLDKLNVRYTDFQSIKFSNLNYNLVRLTQKFYRVSHKIVRTILKKPCLGENSYNFFCNLGFLYNFDFCYYDTSTKGLTKKNKYIYGYFQSEKYFEKYKEIICSELKVKVPLTEKEKEILKLINNTDSVGVSIRVGDDYVKDPLTYVCTPNYFYECMDKLKKINKDSSFFIFTDDVSKVKKNYDFPYDVVYIEGFNAIESLRLLYSCKDFIISNSSFSWWGSYLSDNQSKIVMAPSSFSTNPNLNDNDIFYKQMVKNNVKIAEYKK</sequence>
<evidence type="ECO:0008006" key="5">
    <source>
        <dbReference type="Google" id="ProtNLM"/>
    </source>
</evidence>
<dbReference type="GO" id="GO:0008107">
    <property type="term" value="F:galactoside 2-alpha-L-fucosyltransferase activity"/>
    <property type="evidence" value="ECO:0007669"/>
    <property type="project" value="InterPro"/>
</dbReference>
<dbReference type="PANTHER" id="PTHR11927">
    <property type="entry name" value="GALACTOSIDE 2-L-FUCOSYLTRANSFERASE"/>
    <property type="match status" value="1"/>
</dbReference>
<dbReference type="EMBL" id="PXZH01000001">
    <property type="protein sequence ID" value="RST89908.1"/>
    <property type="molecule type" value="Genomic_DNA"/>
</dbReference>
<dbReference type="Pfam" id="PF01531">
    <property type="entry name" value="Glyco_transf_11"/>
    <property type="match status" value="1"/>
</dbReference>
<dbReference type="CDD" id="cd11301">
    <property type="entry name" value="Fut1_Fut2_like"/>
    <property type="match status" value="1"/>
</dbReference>
<gene>
    <name evidence="3" type="ORF">C7P63_02185</name>
</gene>
<name>A0A3R9YKN1_9ENTE</name>
<evidence type="ECO:0000256" key="2">
    <source>
        <dbReference type="ARBA" id="ARBA00022679"/>
    </source>
</evidence>
<keyword evidence="1" id="KW-0328">Glycosyltransferase</keyword>
<dbReference type="RefSeq" id="WP_125942521.1">
    <property type="nucleotide sequence ID" value="NZ_PXZH01000001.1"/>
</dbReference>
<dbReference type="Proteomes" id="UP000277864">
    <property type="component" value="Unassembled WGS sequence"/>
</dbReference>
<keyword evidence="2" id="KW-0808">Transferase</keyword>
<dbReference type="InterPro" id="IPR002516">
    <property type="entry name" value="Glyco_trans_11"/>
</dbReference>
<reference evidence="3 4" key="1">
    <citation type="submission" date="2018-03" db="EMBL/GenBank/DDBJ databases">
        <authorList>
            <person name="Gulvik C.A."/>
        </authorList>
    </citation>
    <scope>NUCLEOTIDE SEQUENCE [LARGE SCALE GENOMIC DNA]</scope>
    <source>
        <strain evidence="3 4">JCM 31581</strain>
    </source>
</reference>